<reference evidence="2 3" key="1">
    <citation type="journal article" date="2018" name="Nat. Genet.">
        <title>The Rosa genome provides new insights in the design of modern roses.</title>
        <authorList>
            <person name="Bendahmane M."/>
        </authorList>
    </citation>
    <scope>NUCLEOTIDE SEQUENCE [LARGE SCALE GENOMIC DNA]</scope>
    <source>
        <strain evidence="3">cv. Old Blush</strain>
    </source>
</reference>
<evidence type="ECO:0000313" key="3">
    <source>
        <dbReference type="Proteomes" id="UP000238479"/>
    </source>
</evidence>
<evidence type="ECO:0000313" key="2">
    <source>
        <dbReference type="EMBL" id="PRQ38238.1"/>
    </source>
</evidence>
<keyword evidence="3" id="KW-1185">Reference proteome</keyword>
<comment type="caution">
    <text evidence="2">The sequence shown here is derived from an EMBL/GenBank/DDBJ whole genome shotgun (WGS) entry which is preliminary data.</text>
</comment>
<dbReference type="Gramene" id="PRQ38238">
    <property type="protein sequence ID" value="PRQ38238"/>
    <property type="gene ID" value="RchiOBHm_Chr4g0411581"/>
</dbReference>
<dbReference type="Proteomes" id="UP000238479">
    <property type="component" value="Chromosome 4"/>
</dbReference>
<gene>
    <name evidence="2" type="ORF">RchiOBHm_Chr4g0411581</name>
</gene>
<dbReference type="EMBL" id="PDCK01000042">
    <property type="protein sequence ID" value="PRQ38238.1"/>
    <property type="molecule type" value="Genomic_DNA"/>
</dbReference>
<organism evidence="2 3">
    <name type="scientific">Rosa chinensis</name>
    <name type="common">China rose</name>
    <dbReference type="NCBI Taxonomy" id="74649"/>
    <lineage>
        <taxon>Eukaryota</taxon>
        <taxon>Viridiplantae</taxon>
        <taxon>Streptophyta</taxon>
        <taxon>Embryophyta</taxon>
        <taxon>Tracheophyta</taxon>
        <taxon>Spermatophyta</taxon>
        <taxon>Magnoliopsida</taxon>
        <taxon>eudicotyledons</taxon>
        <taxon>Gunneridae</taxon>
        <taxon>Pentapetalae</taxon>
        <taxon>rosids</taxon>
        <taxon>fabids</taxon>
        <taxon>Rosales</taxon>
        <taxon>Rosaceae</taxon>
        <taxon>Rosoideae</taxon>
        <taxon>Rosoideae incertae sedis</taxon>
        <taxon>Rosa</taxon>
    </lineage>
</organism>
<name>A0A2P6QVM5_ROSCH</name>
<evidence type="ECO:0000256" key="1">
    <source>
        <dbReference type="SAM" id="SignalP"/>
    </source>
</evidence>
<feature type="signal peptide" evidence="1">
    <location>
        <begin position="1"/>
        <end position="21"/>
    </location>
</feature>
<proteinExistence type="predicted"/>
<feature type="chain" id="PRO_5015107033" evidence="1">
    <location>
        <begin position="22"/>
        <end position="51"/>
    </location>
</feature>
<keyword evidence="1" id="KW-0732">Signal</keyword>
<protein>
    <submittedName>
        <fullName evidence="2">Uncharacterized protein</fullName>
    </submittedName>
</protein>
<sequence>MLPSSRNKLAMLLLLPPSCLTSLIPKIPNGCLQPSCRDDCTNGGEQQLLSG</sequence>
<dbReference type="AlphaFoldDB" id="A0A2P6QVM5"/>
<accession>A0A2P6QVM5</accession>